<dbReference type="Pfam" id="PF03147">
    <property type="entry name" value="FDX-ACB"/>
    <property type="match status" value="1"/>
</dbReference>
<comment type="catalytic activity">
    <reaction evidence="14 15">
        <text>tRNA(Phe) + L-phenylalanine + ATP = L-phenylalanyl-tRNA(Phe) + AMP + diphosphate + H(+)</text>
        <dbReference type="Rhea" id="RHEA:19413"/>
        <dbReference type="Rhea" id="RHEA-COMP:9668"/>
        <dbReference type="Rhea" id="RHEA-COMP:9699"/>
        <dbReference type="ChEBI" id="CHEBI:15378"/>
        <dbReference type="ChEBI" id="CHEBI:30616"/>
        <dbReference type="ChEBI" id="CHEBI:33019"/>
        <dbReference type="ChEBI" id="CHEBI:58095"/>
        <dbReference type="ChEBI" id="CHEBI:78442"/>
        <dbReference type="ChEBI" id="CHEBI:78531"/>
        <dbReference type="ChEBI" id="CHEBI:456215"/>
        <dbReference type="EC" id="6.1.1.20"/>
    </reaction>
</comment>
<keyword evidence="12 15" id="KW-0648">Protein biosynthesis</keyword>
<dbReference type="GO" id="GO:0004826">
    <property type="term" value="F:phenylalanine-tRNA ligase activity"/>
    <property type="evidence" value="ECO:0007669"/>
    <property type="project" value="UniProtKB-UniRule"/>
</dbReference>
<comment type="subunit">
    <text evidence="3 15">Tetramer of two alpha and two beta subunits.</text>
</comment>
<feature type="domain" description="B5" evidence="20">
    <location>
        <begin position="401"/>
        <end position="556"/>
    </location>
</feature>
<dbReference type="OrthoDB" id="9805455at2"/>
<evidence type="ECO:0000259" key="19">
    <source>
        <dbReference type="PROSITE" id="PS51447"/>
    </source>
</evidence>
<dbReference type="FunFam" id="3.30.930.10:FF:000022">
    <property type="entry name" value="Phenylalanine--tRNA ligase beta subunit"/>
    <property type="match status" value="1"/>
</dbReference>
<dbReference type="InterPro" id="IPR045060">
    <property type="entry name" value="Phe-tRNA-ligase_IIc_bsu"/>
</dbReference>
<evidence type="ECO:0000256" key="12">
    <source>
        <dbReference type="ARBA" id="ARBA00022917"/>
    </source>
</evidence>
<accession>A0A4R8ITI2</accession>
<keyword evidence="4 15" id="KW-0963">Cytoplasm</keyword>
<evidence type="ECO:0000313" key="21">
    <source>
        <dbReference type="EMBL" id="TDY02720.1"/>
    </source>
</evidence>
<dbReference type="GO" id="GO:0005524">
    <property type="term" value="F:ATP binding"/>
    <property type="evidence" value="ECO:0007669"/>
    <property type="project" value="UniProtKB-UniRule"/>
</dbReference>
<dbReference type="Pfam" id="PF01588">
    <property type="entry name" value="tRNA_bind"/>
    <property type="match status" value="1"/>
</dbReference>
<dbReference type="CDD" id="cd00769">
    <property type="entry name" value="PheRS_beta_core"/>
    <property type="match status" value="1"/>
</dbReference>
<evidence type="ECO:0000256" key="11">
    <source>
        <dbReference type="ARBA" id="ARBA00022884"/>
    </source>
</evidence>
<dbReference type="PROSITE" id="PS51447">
    <property type="entry name" value="FDX_ACB"/>
    <property type="match status" value="1"/>
</dbReference>
<evidence type="ECO:0000256" key="6">
    <source>
        <dbReference type="ARBA" id="ARBA00022598"/>
    </source>
</evidence>
<evidence type="ECO:0000256" key="15">
    <source>
        <dbReference type="HAMAP-Rule" id="MF_00283"/>
    </source>
</evidence>
<dbReference type="GO" id="GO:0009328">
    <property type="term" value="C:phenylalanine-tRNA ligase complex"/>
    <property type="evidence" value="ECO:0007669"/>
    <property type="project" value="TreeGrafter"/>
</dbReference>
<dbReference type="HAMAP" id="MF_00283">
    <property type="entry name" value="Phe_tRNA_synth_beta1"/>
    <property type="match status" value="1"/>
</dbReference>
<keyword evidence="10 15" id="KW-0460">Magnesium</keyword>
<dbReference type="PANTHER" id="PTHR10947">
    <property type="entry name" value="PHENYLALANYL-TRNA SYNTHETASE BETA CHAIN AND LEUCINE-RICH REPEAT-CONTAINING PROTEIN 47"/>
    <property type="match status" value="1"/>
</dbReference>
<evidence type="ECO:0000259" key="18">
    <source>
        <dbReference type="PROSITE" id="PS50886"/>
    </source>
</evidence>
<dbReference type="InterPro" id="IPR005121">
    <property type="entry name" value="Fdx_antiC-bd"/>
</dbReference>
<keyword evidence="13 15" id="KW-0030">Aminoacyl-tRNA synthetase</keyword>
<dbReference type="InterPro" id="IPR045864">
    <property type="entry name" value="aa-tRNA-synth_II/BPL/LPL"/>
</dbReference>
<evidence type="ECO:0000256" key="8">
    <source>
        <dbReference type="ARBA" id="ARBA00022741"/>
    </source>
</evidence>
<dbReference type="Pfam" id="PF03484">
    <property type="entry name" value="B5"/>
    <property type="match status" value="1"/>
</dbReference>
<keyword evidence="8 15" id="KW-0547">Nucleotide-binding</keyword>
<evidence type="ECO:0000256" key="5">
    <source>
        <dbReference type="ARBA" id="ARBA00022555"/>
    </source>
</evidence>
<feature type="domain" description="FDX-ACB" evidence="19">
    <location>
        <begin position="779"/>
        <end position="872"/>
    </location>
</feature>
<dbReference type="Pfam" id="PF17759">
    <property type="entry name" value="tRNA_synthFbeta"/>
    <property type="match status" value="1"/>
</dbReference>
<keyword evidence="11 16" id="KW-0694">RNA-binding</keyword>
<dbReference type="SMART" id="SM00896">
    <property type="entry name" value="FDX-ACB"/>
    <property type="match status" value="1"/>
</dbReference>
<dbReference type="CDD" id="cd02796">
    <property type="entry name" value="tRNA_bind_bactPheRS"/>
    <property type="match status" value="1"/>
</dbReference>
<evidence type="ECO:0000256" key="17">
    <source>
        <dbReference type="SAM" id="MobiDB-lite"/>
    </source>
</evidence>
<dbReference type="Pfam" id="PF03483">
    <property type="entry name" value="B3_4"/>
    <property type="match status" value="1"/>
</dbReference>
<feature type="region of interest" description="Disordered" evidence="17">
    <location>
        <begin position="438"/>
        <end position="516"/>
    </location>
</feature>
<feature type="binding site" evidence="15">
    <location>
        <position position="534"/>
    </location>
    <ligand>
        <name>Mg(2+)</name>
        <dbReference type="ChEBI" id="CHEBI:18420"/>
        <note>shared with alpha subunit</note>
    </ligand>
</feature>
<comment type="subcellular location">
    <subcellularLocation>
        <location evidence="1 15">Cytoplasm</location>
    </subcellularLocation>
</comment>
<dbReference type="InterPro" id="IPR009061">
    <property type="entry name" value="DNA-bd_dom_put_sf"/>
</dbReference>
<keyword evidence="6 15" id="KW-0436">Ligase</keyword>
<proteinExistence type="inferred from homology"/>
<evidence type="ECO:0000256" key="9">
    <source>
        <dbReference type="ARBA" id="ARBA00022840"/>
    </source>
</evidence>
<dbReference type="InterPro" id="IPR002547">
    <property type="entry name" value="tRNA-bd_dom"/>
</dbReference>
<feature type="binding site" evidence="15">
    <location>
        <position position="544"/>
    </location>
    <ligand>
        <name>Mg(2+)</name>
        <dbReference type="ChEBI" id="CHEBI:18420"/>
        <note>shared with alpha subunit</note>
    </ligand>
</feature>
<reference evidence="21 22" key="1">
    <citation type="submission" date="2019-03" db="EMBL/GenBank/DDBJ databases">
        <title>Genomic Encyclopedia of Type Strains, Phase IV (KMG-IV): sequencing the most valuable type-strain genomes for metagenomic binning, comparative biology and taxonomic classification.</title>
        <authorList>
            <person name="Goeker M."/>
        </authorList>
    </citation>
    <scope>NUCLEOTIDE SEQUENCE [LARGE SCALE GENOMIC DNA]</scope>
    <source>
        <strain evidence="21 22">DSM 16326</strain>
    </source>
</reference>
<dbReference type="AlphaFoldDB" id="A0A4R8ITI2"/>
<evidence type="ECO:0000256" key="13">
    <source>
        <dbReference type="ARBA" id="ARBA00023146"/>
    </source>
</evidence>
<dbReference type="EMBL" id="SOQX01000002">
    <property type="protein sequence ID" value="TDY02720.1"/>
    <property type="molecule type" value="Genomic_DNA"/>
</dbReference>
<evidence type="ECO:0000256" key="14">
    <source>
        <dbReference type="ARBA" id="ARBA00049255"/>
    </source>
</evidence>
<dbReference type="SUPFAM" id="SSF50249">
    <property type="entry name" value="Nucleic acid-binding proteins"/>
    <property type="match status" value="1"/>
</dbReference>
<feature type="domain" description="TRNA-binding" evidence="18">
    <location>
        <begin position="39"/>
        <end position="148"/>
    </location>
</feature>
<dbReference type="InterPro" id="IPR004532">
    <property type="entry name" value="Phe-tRNA-ligase_IIc_bsu_bact"/>
</dbReference>
<dbReference type="Proteomes" id="UP000294914">
    <property type="component" value="Unassembled WGS sequence"/>
</dbReference>
<gene>
    <name evidence="15" type="primary">pheT</name>
    <name evidence="21" type="ORF">EDC23_1100</name>
</gene>
<dbReference type="FunFam" id="2.40.50.140:FF:000045">
    <property type="entry name" value="Phenylalanine--tRNA ligase beta subunit"/>
    <property type="match status" value="1"/>
</dbReference>
<dbReference type="InterPro" id="IPR005146">
    <property type="entry name" value="B3/B4_tRNA-bd"/>
</dbReference>
<sequence>MKFSEKWLREWVNPDIDTEALAHQLTMAGLEVDAIEPVAGAFDKVVVGEVIGLEPHPDADKLRVATVNVGADEPLQIVCGAANVREGLKAPTALVGAKLPGDLKIKKSKLRGVPSQGMLCSEKELGLADSAEGLMELPIDAPVGESIRDYLQLDDVTIELGLTPNRGDCLSVAGIAREVGVLNKLAVEGPEPGECATPIKDTLNVTLEAAGACPQYAGRLLRGINPQAGTPLWLAERLRRSGLRSLGPVVDVTNYVLLELGQPMHAFDLGKLRGGIQVRYADAGESLTLLDEQTIELDSETLVIADETAPVALAGIMGGADSAVGEGTVDIFLESAYFAPQAIAGKARGYGLHTDSSHRFERGVDPQLQVPALERATALLQAICGGEAGPVVHVQQADQLPVRAPVRLRYARIGRILGADIAGDAVVDILTRLGMVVQPADSDEDGPSGSDEGRGTRDEDRSPLPGPSGSDEGRGARGEDRSPLPNPPLEGEGMERGADQIIPPPAGRGLGGGDQKTSSAEIIWEVTPPSFRFDINLEVDLIEELGRIHGYDNLPASRPRITLAMGERPESRRPAGHYKRLLVDRGYQEAITYSFVDPKLQQQLDPQAGALQLANPISADMAAMRTSLWPGLLQTALYNLNRQQDRVLLFEQGLRFVFQGAELEQEPVLAGLLSGPLQPPQWGSATRQADFYDCKGHVEQLLAQTGNADQFRFDADETHPALHPGQAAVILREGRPVGRLGALHPALQQSLGLAQRVYLFEIAQAALADRRLPAFAPLSKYPSIRRDIAIVLDEVISAQKVKDCIEKAGSQRLANIELFDVYVGEGIDSGRKSLALGLTLQDLSRTLKDTDVESEISTILTALNRELGATLRE</sequence>
<evidence type="ECO:0000256" key="1">
    <source>
        <dbReference type="ARBA" id="ARBA00004496"/>
    </source>
</evidence>
<dbReference type="SMART" id="SM00873">
    <property type="entry name" value="B3_4"/>
    <property type="match status" value="1"/>
</dbReference>
<evidence type="ECO:0000259" key="20">
    <source>
        <dbReference type="PROSITE" id="PS51483"/>
    </source>
</evidence>
<dbReference type="GO" id="GO:0000287">
    <property type="term" value="F:magnesium ion binding"/>
    <property type="evidence" value="ECO:0007669"/>
    <property type="project" value="UniProtKB-UniRule"/>
</dbReference>
<dbReference type="Gene3D" id="3.30.930.10">
    <property type="entry name" value="Bira Bifunctional Protein, Domain 2"/>
    <property type="match status" value="1"/>
</dbReference>
<dbReference type="Gene3D" id="3.50.40.10">
    <property type="entry name" value="Phenylalanyl-trna Synthetase, Chain B, domain 3"/>
    <property type="match status" value="1"/>
</dbReference>
<evidence type="ECO:0000313" key="22">
    <source>
        <dbReference type="Proteomes" id="UP000294914"/>
    </source>
</evidence>
<keyword evidence="7 15" id="KW-0479">Metal-binding</keyword>
<dbReference type="PROSITE" id="PS50886">
    <property type="entry name" value="TRBD"/>
    <property type="match status" value="1"/>
</dbReference>
<feature type="compositionally biased region" description="Basic and acidic residues" evidence="17">
    <location>
        <begin position="451"/>
        <end position="462"/>
    </location>
</feature>
<dbReference type="SMART" id="SM00874">
    <property type="entry name" value="B5"/>
    <property type="match status" value="1"/>
</dbReference>
<comment type="caution">
    <text evidence="21">The sequence shown here is derived from an EMBL/GenBank/DDBJ whole genome shotgun (WGS) entry which is preliminary data.</text>
</comment>
<dbReference type="PANTHER" id="PTHR10947:SF0">
    <property type="entry name" value="PHENYLALANINE--TRNA LIGASE BETA SUBUNIT"/>
    <property type="match status" value="1"/>
</dbReference>
<dbReference type="Gene3D" id="3.30.56.10">
    <property type="match status" value="2"/>
</dbReference>
<dbReference type="SUPFAM" id="SSF54991">
    <property type="entry name" value="Anticodon-binding domain of PheRS"/>
    <property type="match status" value="1"/>
</dbReference>
<dbReference type="SUPFAM" id="SSF56037">
    <property type="entry name" value="PheT/TilS domain"/>
    <property type="match status" value="1"/>
</dbReference>
<feature type="binding site" evidence="15">
    <location>
        <position position="540"/>
    </location>
    <ligand>
        <name>Mg(2+)</name>
        <dbReference type="ChEBI" id="CHEBI:18420"/>
        <note>shared with alpha subunit</note>
    </ligand>
</feature>
<comment type="similarity">
    <text evidence="2 15">Belongs to the phenylalanyl-tRNA synthetase beta subunit family. Type 1 subfamily.</text>
</comment>
<dbReference type="FunFam" id="3.50.40.10:FF:000001">
    <property type="entry name" value="Phenylalanine--tRNA ligase beta subunit"/>
    <property type="match status" value="1"/>
</dbReference>
<evidence type="ECO:0000256" key="7">
    <source>
        <dbReference type="ARBA" id="ARBA00022723"/>
    </source>
</evidence>
<dbReference type="InterPro" id="IPR005147">
    <property type="entry name" value="tRNA_synthase_B5-dom"/>
</dbReference>
<dbReference type="Gene3D" id="3.30.70.380">
    <property type="entry name" value="Ferrodoxin-fold anticodon-binding domain"/>
    <property type="match status" value="1"/>
</dbReference>
<dbReference type="FunFam" id="3.30.70.380:FF:000001">
    <property type="entry name" value="Phenylalanine--tRNA ligase beta subunit"/>
    <property type="match status" value="1"/>
</dbReference>
<evidence type="ECO:0000256" key="10">
    <source>
        <dbReference type="ARBA" id="ARBA00022842"/>
    </source>
</evidence>
<dbReference type="InterPro" id="IPR033714">
    <property type="entry name" value="tRNA_bind_bactPheRS"/>
</dbReference>
<dbReference type="InterPro" id="IPR041616">
    <property type="entry name" value="PheRS_beta_core"/>
</dbReference>
<comment type="cofactor">
    <cofactor evidence="15">
        <name>Mg(2+)</name>
        <dbReference type="ChEBI" id="CHEBI:18420"/>
    </cofactor>
    <text evidence="15">Binds 2 magnesium ions per tetramer.</text>
</comment>
<dbReference type="InterPro" id="IPR020825">
    <property type="entry name" value="Phe-tRNA_synthase-like_B3/B4"/>
</dbReference>
<evidence type="ECO:0000256" key="16">
    <source>
        <dbReference type="PROSITE-ProRule" id="PRU00209"/>
    </source>
</evidence>
<dbReference type="InterPro" id="IPR036690">
    <property type="entry name" value="Fdx_antiC-bd_sf"/>
</dbReference>
<dbReference type="PROSITE" id="PS51483">
    <property type="entry name" value="B5"/>
    <property type="match status" value="1"/>
</dbReference>
<dbReference type="NCBIfam" id="NF045760">
    <property type="entry name" value="YtpR"/>
    <property type="match status" value="1"/>
</dbReference>
<organism evidence="21 22">
    <name type="scientific">Thiohalophilus thiocyanatoxydans</name>
    <dbReference type="NCBI Taxonomy" id="381308"/>
    <lineage>
        <taxon>Bacteria</taxon>
        <taxon>Pseudomonadati</taxon>
        <taxon>Pseudomonadota</taxon>
        <taxon>Gammaproteobacteria</taxon>
        <taxon>Thiohalomonadales</taxon>
        <taxon>Thiohalophilaceae</taxon>
        <taxon>Thiohalophilus</taxon>
    </lineage>
</organism>
<evidence type="ECO:0000256" key="4">
    <source>
        <dbReference type="ARBA" id="ARBA00022490"/>
    </source>
</evidence>
<dbReference type="GO" id="GO:0000049">
    <property type="term" value="F:tRNA binding"/>
    <property type="evidence" value="ECO:0007669"/>
    <property type="project" value="UniProtKB-UniRule"/>
</dbReference>
<protein>
    <recommendedName>
        <fullName evidence="15">Phenylalanine--tRNA ligase beta subunit</fullName>
        <ecNumber evidence="15">6.1.1.20</ecNumber>
    </recommendedName>
    <alternativeName>
        <fullName evidence="15">Phenylalanyl-tRNA synthetase beta subunit</fullName>
        <shortName evidence="15">PheRS</shortName>
    </alternativeName>
</protein>
<feature type="binding site" evidence="15">
    <location>
        <position position="543"/>
    </location>
    <ligand>
        <name>Mg(2+)</name>
        <dbReference type="ChEBI" id="CHEBI:18420"/>
        <note>shared with alpha subunit</note>
    </ligand>
</feature>
<dbReference type="SUPFAM" id="SSF46955">
    <property type="entry name" value="Putative DNA-binding domain"/>
    <property type="match status" value="1"/>
</dbReference>
<dbReference type="SUPFAM" id="SSF55681">
    <property type="entry name" value="Class II aaRS and biotin synthetases"/>
    <property type="match status" value="1"/>
</dbReference>
<dbReference type="EC" id="6.1.1.20" evidence="15"/>
<name>A0A4R8ITI2_9GAMM</name>
<keyword evidence="9 15" id="KW-0067">ATP-binding</keyword>
<feature type="compositionally biased region" description="Basic and acidic residues" evidence="17">
    <location>
        <begin position="471"/>
        <end position="482"/>
    </location>
</feature>
<evidence type="ECO:0000256" key="3">
    <source>
        <dbReference type="ARBA" id="ARBA00011209"/>
    </source>
</evidence>
<dbReference type="GO" id="GO:0006432">
    <property type="term" value="P:phenylalanyl-tRNA aminoacylation"/>
    <property type="evidence" value="ECO:0007669"/>
    <property type="project" value="UniProtKB-UniRule"/>
</dbReference>
<dbReference type="InterPro" id="IPR012340">
    <property type="entry name" value="NA-bd_OB-fold"/>
</dbReference>
<dbReference type="RefSeq" id="WP_134081926.1">
    <property type="nucleotide sequence ID" value="NZ_SOQX01000002.1"/>
</dbReference>
<dbReference type="Gene3D" id="2.40.50.140">
    <property type="entry name" value="Nucleic acid-binding proteins"/>
    <property type="match status" value="1"/>
</dbReference>
<keyword evidence="22" id="KW-1185">Reference proteome</keyword>
<evidence type="ECO:0000256" key="2">
    <source>
        <dbReference type="ARBA" id="ARBA00008653"/>
    </source>
</evidence>
<dbReference type="NCBIfam" id="TIGR00472">
    <property type="entry name" value="pheT_bact"/>
    <property type="match status" value="1"/>
</dbReference>
<keyword evidence="5 16" id="KW-0820">tRNA-binding</keyword>